<dbReference type="InterPro" id="IPR001647">
    <property type="entry name" value="HTH_TetR"/>
</dbReference>
<evidence type="ECO:0000256" key="2">
    <source>
        <dbReference type="ARBA" id="ARBA00023125"/>
    </source>
</evidence>
<dbReference type="Pfam" id="PF08359">
    <property type="entry name" value="TetR_C_4"/>
    <property type="match status" value="1"/>
</dbReference>
<evidence type="ECO:0000256" key="3">
    <source>
        <dbReference type="ARBA" id="ARBA00023163"/>
    </source>
</evidence>
<gene>
    <name evidence="6" type="ORF">CLV32_4427</name>
</gene>
<reference evidence="6 7" key="1">
    <citation type="submission" date="2019-03" db="EMBL/GenBank/DDBJ databases">
        <title>Genomic Encyclopedia of Archaeal and Bacterial Type Strains, Phase II (KMG-II): from individual species to whole genera.</title>
        <authorList>
            <person name="Goeker M."/>
        </authorList>
    </citation>
    <scope>NUCLEOTIDE SEQUENCE [LARGE SCALE GENOMIC DNA]</scope>
    <source>
        <strain evidence="6 7">DSM 19034</strain>
    </source>
</reference>
<feature type="domain" description="HTH tetR-type" evidence="5">
    <location>
        <begin position="4"/>
        <end position="64"/>
    </location>
</feature>
<dbReference type="OrthoDB" id="9789566at2"/>
<dbReference type="InterPro" id="IPR023772">
    <property type="entry name" value="DNA-bd_HTH_TetR-type_CS"/>
</dbReference>
<accession>A0A4R6ICG2</accession>
<dbReference type="PROSITE" id="PS50977">
    <property type="entry name" value="HTH_TETR_2"/>
    <property type="match status" value="1"/>
</dbReference>
<dbReference type="SUPFAM" id="SSF46689">
    <property type="entry name" value="Homeodomain-like"/>
    <property type="match status" value="1"/>
</dbReference>
<keyword evidence="1" id="KW-0805">Transcription regulation</keyword>
<sequence length="206" mass="23259">MEKPDKRTSILTAAEKLFSELGYEGTSTRQIAKEAGANMAMINYYFGSKDGVFLEIMSNRIEGFSAQLAIINQEKISVLEKLMQVIEQYARRILDNIAFHRMMHRELSLSQRPEIYCRLKDSMTGNLNVIEQIVNEGISSGMFRKVDVRMVIATIMGTITNVAISPSKITAGSKLDINIPADKDILTERLITYLKDLITTYLTPQK</sequence>
<keyword evidence="3" id="KW-0804">Transcription</keyword>
<dbReference type="Gene3D" id="1.10.357.10">
    <property type="entry name" value="Tetracycline Repressor, domain 2"/>
    <property type="match status" value="1"/>
</dbReference>
<dbReference type="InterPro" id="IPR009057">
    <property type="entry name" value="Homeodomain-like_sf"/>
</dbReference>
<dbReference type="GO" id="GO:0003700">
    <property type="term" value="F:DNA-binding transcription factor activity"/>
    <property type="evidence" value="ECO:0007669"/>
    <property type="project" value="TreeGrafter"/>
</dbReference>
<dbReference type="GO" id="GO:0000976">
    <property type="term" value="F:transcription cis-regulatory region binding"/>
    <property type="evidence" value="ECO:0007669"/>
    <property type="project" value="TreeGrafter"/>
</dbReference>
<protein>
    <submittedName>
        <fullName evidence="6">TetR family transcriptional regulator</fullName>
    </submittedName>
</protein>
<feature type="DNA-binding region" description="H-T-H motif" evidence="4">
    <location>
        <begin position="27"/>
        <end position="46"/>
    </location>
</feature>
<dbReference type="PANTHER" id="PTHR30055">
    <property type="entry name" value="HTH-TYPE TRANSCRIPTIONAL REGULATOR RUTR"/>
    <property type="match status" value="1"/>
</dbReference>
<evidence type="ECO:0000313" key="7">
    <source>
        <dbReference type="Proteomes" id="UP000295499"/>
    </source>
</evidence>
<dbReference type="InterPro" id="IPR050109">
    <property type="entry name" value="HTH-type_TetR-like_transc_reg"/>
</dbReference>
<dbReference type="InterPro" id="IPR013570">
    <property type="entry name" value="Tscrpt_reg_YsiA_C"/>
</dbReference>
<dbReference type="Pfam" id="PF00440">
    <property type="entry name" value="TetR_N"/>
    <property type="match status" value="1"/>
</dbReference>
<dbReference type="PROSITE" id="PS01081">
    <property type="entry name" value="HTH_TETR_1"/>
    <property type="match status" value="1"/>
</dbReference>
<evidence type="ECO:0000256" key="4">
    <source>
        <dbReference type="PROSITE-ProRule" id="PRU00335"/>
    </source>
</evidence>
<dbReference type="AlphaFoldDB" id="A0A4R6ICG2"/>
<keyword evidence="2 4" id="KW-0238">DNA-binding</keyword>
<name>A0A4R6ICG2_9SPHI</name>
<keyword evidence="7" id="KW-1185">Reference proteome</keyword>
<comment type="caution">
    <text evidence="6">The sequence shown here is derived from an EMBL/GenBank/DDBJ whole genome shotgun (WGS) entry which is preliminary data.</text>
</comment>
<evidence type="ECO:0000256" key="1">
    <source>
        <dbReference type="ARBA" id="ARBA00023015"/>
    </source>
</evidence>
<dbReference type="RefSeq" id="WP_133559032.1">
    <property type="nucleotide sequence ID" value="NZ_SNWM01000007.1"/>
</dbReference>
<dbReference type="SUPFAM" id="SSF48498">
    <property type="entry name" value="Tetracyclin repressor-like, C-terminal domain"/>
    <property type="match status" value="1"/>
</dbReference>
<dbReference type="Proteomes" id="UP000295499">
    <property type="component" value="Unassembled WGS sequence"/>
</dbReference>
<dbReference type="EMBL" id="SNWM01000007">
    <property type="protein sequence ID" value="TDO19188.1"/>
    <property type="molecule type" value="Genomic_DNA"/>
</dbReference>
<evidence type="ECO:0000259" key="5">
    <source>
        <dbReference type="PROSITE" id="PS50977"/>
    </source>
</evidence>
<proteinExistence type="predicted"/>
<organism evidence="6 7">
    <name type="scientific">Pedobacter duraquae</name>
    <dbReference type="NCBI Taxonomy" id="425511"/>
    <lineage>
        <taxon>Bacteria</taxon>
        <taxon>Pseudomonadati</taxon>
        <taxon>Bacteroidota</taxon>
        <taxon>Sphingobacteriia</taxon>
        <taxon>Sphingobacteriales</taxon>
        <taxon>Sphingobacteriaceae</taxon>
        <taxon>Pedobacter</taxon>
    </lineage>
</organism>
<evidence type="ECO:0000313" key="6">
    <source>
        <dbReference type="EMBL" id="TDO19188.1"/>
    </source>
</evidence>
<dbReference type="InterPro" id="IPR036271">
    <property type="entry name" value="Tet_transcr_reg_TetR-rel_C_sf"/>
</dbReference>
<dbReference type="PANTHER" id="PTHR30055:SF234">
    <property type="entry name" value="HTH-TYPE TRANSCRIPTIONAL REGULATOR BETI"/>
    <property type="match status" value="1"/>
</dbReference>
<dbReference type="PRINTS" id="PR00455">
    <property type="entry name" value="HTHTETR"/>
</dbReference>